<dbReference type="EMBL" id="CM042880">
    <property type="protein sequence ID" value="KAI4388211.1"/>
    <property type="molecule type" value="Genomic_DNA"/>
</dbReference>
<organism evidence="1 2">
    <name type="scientific">Melastoma candidum</name>
    <dbReference type="NCBI Taxonomy" id="119954"/>
    <lineage>
        <taxon>Eukaryota</taxon>
        <taxon>Viridiplantae</taxon>
        <taxon>Streptophyta</taxon>
        <taxon>Embryophyta</taxon>
        <taxon>Tracheophyta</taxon>
        <taxon>Spermatophyta</taxon>
        <taxon>Magnoliopsida</taxon>
        <taxon>eudicotyledons</taxon>
        <taxon>Gunneridae</taxon>
        <taxon>Pentapetalae</taxon>
        <taxon>rosids</taxon>
        <taxon>malvids</taxon>
        <taxon>Myrtales</taxon>
        <taxon>Melastomataceae</taxon>
        <taxon>Melastomatoideae</taxon>
        <taxon>Melastomateae</taxon>
        <taxon>Melastoma</taxon>
    </lineage>
</organism>
<dbReference type="Proteomes" id="UP001057402">
    <property type="component" value="Chromosome 1"/>
</dbReference>
<comment type="caution">
    <text evidence="1">The sequence shown here is derived from an EMBL/GenBank/DDBJ whole genome shotgun (WGS) entry which is preliminary data.</text>
</comment>
<proteinExistence type="predicted"/>
<accession>A0ACB9SCF8</accession>
<gene>
    <name evidence="1" type="ORF">MLD38_000562</name>
</gene>
<protein>
    <submittedName>
        <fullName evidence="1">Uncharacterized protein</fullName>
    </submittedName>
</protein>
<reference evidence="2" key="1">
    <citation type="journal article" date="2023" name="Front. Plant Sci.">
        <title>Chromosomal-level genome assembly of Melastoma candidum provides insights into trichome evolution.</title>
        <authorList>
            <person name="Zhong Y."/>
            <person name="Wu W."/>
            <person name="Sun C."/>
            <person name="Zou P."/>
            <person name="Liu Y."/>
            <person name="Dai S."/>
            <person name="Zhou R."/>
        </authorList>
    </citation>
    <scope>NUCLEOTIDE SEQUENCE [LARGE SCALE GENOMIC DNA]</scope>
</reference>
<evidence type="ECO:0000313" key="1">
    <source>
        <dbReference type="EMBL" id="KAI4388211.1"/>
    </source>
</evidence>
<sequence>MTRQKAAQAPQTYKSFASPPAATVRWQKLIPPYASPYKPFLLFTILACFPIQINPPNPKHPKSFLCKKNSPLGLQSKAVLLMAAVLVYDRRHLLHLDLLYMLYSGTLLLFVNVIVGLFVSSIGVVLGFDPQPPSNEPYLSTSLEDFWGKRWNLIVRDTMHHTVHSMLVSTPYAIPAGEGCRS</sequence>
<name>A0ACB9SCF8_9MYRT</name>
<evidence type="ECO:0000313" key="2">
    <source>
        <dbReference type="Proteomes" id="UP001057402"/>
    </source>
</evidence>
<keyword evidence="2" id="KW-1185">Reference proteome</keyword>